<dbReference type="InterPro" id="IPR051057">
    <property type="entry name" value="PI-PLC_domain"/>
</dbReference>
<feature type="domain" description="Phosphatidylinositol-specific phospholipase C X" evidence="6">
    <location>
        <begin position="91"/>
        <end position="239"/>
    </location>
</feature>
<evidence type="ECO:0000256" key="5">
    <source>
        <dbReference type="ARBA" id="ARBA00030782"/>
    </source>
</evidence>
<dbReference type="Proteomes" id="UP001058167">
    <property type="component" value="Unassembled WGS sequence"/>
</dbReference>
<dbReference type="InterPro" id="IPR000909">
    <property type="entry name" value="PLipase_C_PInositol-sp_X_dom"/>
</dbReference>
<dbReference type="SUPFAM" id="SSF51695">
    <property type="entry name" value="PLC-like phosphodiesterases"/>
    <property type="match status" value="1"/>
</dbReference>
<evidence type="ECO:0000256" key="4">
    <source>
        <dbReference type="ARBA" id="ARBA00030474"/>
    </source>
</evidence>
<evidence type="ECO:0000313" key="8">
    <source>
        <dbReference type="EMBL" id="GLV67857.1"/>
    </source>
</evidence>
<reference evidence="7" key="1">
    <citation type="submission" date="2022-06" db="EMBL/GenBank/DDBJ databases">
        <title>Draft genome sequences of Pectobacterium carotovorum subsp. carotovorum str. NBRC12380.</title>
        <authorList>
            <person name="Wakabayashi Y."/>
            <person name="Kojima K."/>
        </authorList>
    </citation>
    <scope>NUCLEOTIDE SEQUENCE</scope>
    <source>
        <strain evidence="7">NBRC 12380</strain>
    </source>
</reference>
<protein>
    <recommendedName>
        <fullName evidence="3">1-phosphatidylinositol phosphodiesterase</fullName>
        <ecNumber evidence="2">4.6.1.13</ecNumber>
    </recommendedName>
    <alternativeName>
        <fullName evidence="4">Phosphatidylinositol diacylglycerol-lyase</fullName>
    </alternativeName>
    <alternativeName>
        <fullName evidence="5">Phosphatidylinositol-specific phospholipase C</fullName>
    </alternativeName>
</protein>
<dbReference type="EMBL" id="BRLF01000001">
    <property type="protein sequence ID" value="GKX45549.1"/>
    <property type="molecule type" value="Genomic_DNA"/>
</dbReference>
<evidence type="ECO:0000256" key="3">
    <source>
        <dbReference type="ARBA" id="ARBA00019758"/>
    </source>
</evidence>
<dbReference type="InterPro" id="IPR017946">
    <property type="entry name" value="PLC-like_Pdiesterase_TIM-brl"/>
</dbReference>
<dbReference type="EMBL" id="BSRL01000001">
    <property type="protein sequence ID" value="GLV67857.1"/>
    <property type="molecule type" value="Genomic_DNA"/>
</dbReference>
<evidence type="ECO:0000313" key="9">
    <source>
        <dbReference type="Proteomes" id="UP001058167"/>
    </source>
</evidence>
<dbReference type="PANTHER" id="PTHR13593">
    <property type="match status" value="1"/>
</dbReference>
<dbReference type="PANTHER" id="PTHR13593:SF113">
    <property type="entry name" value="SI:DKEY-266F7.9"/>
    <property type="match status" value="1"/>
</dbReference>
<proteinExistence type="predicted"/>
<evidence type="ECO:0000256" key="1">
    <source>
        <dbReference type="ARBA" id="ARBA00001316"/>
    </source>
</evidence>
<comment type="catalytic activity">
    <reaction evidence="1">
        <text>a 1,2-diacyl-sn-glycero-3-phospho-(1D-myo-inositol) = 1D-myo-inositol 1,2-cyclic phosphate + a 1,2-diacyl-sn-glycerol</text>
        <dbReference type="Rhea" id="RHEA:17093"/>
        <dbReference type="ChEBI" id="CHEBI:17815"/>
        <dbReference type="ChEBI" id="CHEBI:57880"/>
        <dbReference type="ChEBI" id="CHEBI:58484"/>
        <dbReference type="EC" id="4.6.1.13"/>
    </reaction>
</comment>
<name>A0AAI9KYI3_PECCC</name>
<dbReference type="Pfam" id="PF00388">
    <property type="entry name" value="PI-PLC-X"/>
    <property type="match status" value="1"/>
</dbReference>
<dbReference type="Gene3D" id="3.20.20.190">
    <property type="entry name" value="Phosphatidylinositol (PI) phosphodiesterase"/>
    <property type="match status" value="1"/>
</dbReference>
<evidence type="ECO:0000259" key="6">
    <source>
        <dbReference type="SMART" id="SM00148"/>
    </source>
</evidence>
<dbReference type="Gene3D" id="3.30.160.280">
    <property type="match status" value="1"/>
</dbReference>
<comment type="caution">
    <text evidence="8">The sequence shown here is derived from an EMBL/GenBank/DDBJ whole genome shotgun (WGS) entry which is preliminary data.</text>
</comment>
<gene>
    <name evidence="8" type="ORF">Pcaca03_03010</name>
    <name evidence="7" type="ORF">SOASR016_03010</name>
</gene>
<organism evidence="8 10">
    <name type="scientific">Pectobacterium carotovorum subsp. carotovorum</name>
    <name type="common">Erwinia carotovora subsp. carotovora</name>
    <dbReference type="NCBI Taxonomy" id="555"/>
    <lineage>
        <taxon>Bacteria</taxon>
        <taxon>Pseudomonadati</taxon>
        <taxon>Pseudomonadota</taxon>
        <taxon>Gammaproteobacteria</taxon>
        <taxon>Enterobacterales</taxon>
        <taxon>Pectobacteriaceae</taxon>
        <taxon>Pectobacterium</taxon>
    </lineage>
</organism>
<dbReference type="SMART" id="SM00148">
    <property type="entry name" value="PLCXc"/>
    <property type="match status" value="1"/>
</dbReference>
<dbReference type="Proteomes" id="UP001165145">
    <property type="component" value="Unassembled WGS sequence"/>
</dbReference>
<sequence length="520" mass="60672">MNNNEKQNIQCSAIGTYPRGSYQNPKMWNEAGFFGDIYYYPEYRYYFQFLSSGNPSVGYHYFPTKPENNANWKFLGGFNLGLTDWMSSIPDNTSLNKMSIPGTHDSCTYTYTNAVKKGWVRTQNWSIEDQLNNGIRFLDLRCSIKNSSDCIIWMYHGEYDLNIKLTDVLSICKIFLEKHPLEIILLSIQKEYNSYRGVTDSEFRDCFNSNIRGYEQYIWQQSRTPKLVDVRKKMVIVSRVNGLDGLQWDQMKIEDYSDGEIFTNYPNEKIKKIESHLVLATSTNKKVDDVTFVTFLSINPTSDIFETNFKLSNYINESIYTYLMDGVGINSELTINDTPYLGIIPMDFPDNCKYIVHAIVKFNDHTIINNANLIDIYNTEYNNYIYASSLLDDVVKNNANNMRKVVGWETVGQQVSQGRWKVIQADEGVYLFNTFYKEFMYASYYVTDNRRSVCSWIPGVQNEIDDACMWYISRVGDMFIIKNRRYAEYFYVTSLNDGGNRRKTACWHPGNLVKQAYFKL</sequence>
<dbReference type="PROSITE" id="PS50007">
    <property type="entry name" value="PIPLC_X_DOMAIN"/>
    <property type="match status" value="1"/>
</dbReference>
<dbReference type="EC" id="4.6.1.13" evidence="2"/>
<dbReference type="RefSeq" id="WP_261865433.1">
    <property type="nucleotide sequence ID" value="NZ_BRLF01000001.1"/>
</dbReference>
<evidence type="ECO:0000313" key="7">
    <source>
        <dbReference type="EMBL" id="GKX45549.1"/>
    </source>
</evidence>
<dbReference type="GO" id="GO:0004436">
    <property type="term" value="F:phosphatidylinositol diacylglycerol-lyase activity"/>
    <property type="evidence" value="ECO:0007669"/>
    <property type="project" value="UniProtKB-EC"/>
</dbReference>
<evidence type="ECO:0000256" key="2">
    <source>
        <dbReference type="ARBA" id="ARBA00012581"/>
    </source>
</evidence>
<dbReference type="CDD" id="cd23667">
    <property type="entry name" value="beta-trefoil_Ricin_CqDVP-like"/>
    <property type="match status" value="1"/>
</dbReference>
<dbReference type="GO" id="GO:0008081">
    <property type="term" value="F:phosphoric diester hydrolase activity"/>
    <property type="evidence" value="ECO:0007669"/>
    <property type="project" value="InterPro"/>
</dbReference>
<reference evidence="8" key="2">
    <citation type="submission" date="2023-02" db="EMBL/GenBank/DDBJ databases">
        <title>Pectobacterium carotovorum subsp. carotovorum NBRC 12380.</title>
        <authorList>
            <person name="Ichikawa N."/>
            <person name="Sato H."/>
            <person name="Tonouchi N."/>
        </authorList>
    </citation>
    <scope>NUCLEOTIDE SEQUENCE</scope>
    <source>
        <strain evidence="8">NBRC 12380</strain>
    </source>
</reference>
<evidence type="ECO:0000313" key="10">
    <source>
        <dbReference type="Proteomes" id="UP001165145"/>
    </source>
</evidence>
<dbReference type="AlphaFoldDB" id="A0AAI9KYI3"/>
<dbReference type="GO" id="GO:0006629">
    <property type="term" value="P:lipid metabolic process"/>
    <property type="evidence" value="ECO:0007669"/>
    <property type="project" value="InterPro"/>
</dbReference>
<keyword evidence="9" id="KW-1185">Reference proteome</keyword>
<accession>A0AAI9KYI3</accession>